<comment type="catalytic activity">
    <reaction evidence="10">
        <text>tRNA(Asp) + L-aspartate + ATP = L-aspartyl-tRNA(Asp) + AMP + diphosphate</text>
        <dbReference type="Rhea" id="RHEA:19649"/>
        <dbReference type="Rhea" id="RHEA-COMP:9660"/>
        <dbReference type="Rhea" id="RHEA-COMP:9678"/>
        <dbReference type="ChEBI" id="CHEBI:29991"/>
        <dbReference type="ChEBI" id="CHEBI:30616"/>
        <dbReference type="ChEBI" id="CHEBI:33019"/>
        <dbReference type="ChEBI" id="CHEBI:78442"/>
        <dbReference type="ChEBI" id="CHEBI:78516"/>
        <dbReference type="ChEBI" id="CHEBI:456215"/>
        <dbReference type="EC" id="6.1.1.12"/>
    </reaction>
</comment>
<proteinExistence type="inferred from homology"/>
<evidence type="ECO:0000259" key="12">
    <source>
        <dbReference type="PROSITE" id="PS50862"/>
    </source>
</evidence>
<evidence type="ECO:0000256" key="3">
    <source>
        <dbReference type="ARBA" id="ARBA00012841"/>
    </source>
</evidence>
<feature type="compositionally biased region" description="Low complexity" evidence="11">
    <location>
        <begin position="1"/>
        <end position="14"/>
    </location>
</feature>
<dbReference type="InterPro" id="IPR006195">
    <property type="entry name" value="aa-tRNA-synth_II"/>
</dbReference>
<dbReference type="EC" id="6.1.1.12" evidence="3"/>
<reference evidence="14" key="1">
    <citation type="journal article" date="2019" name="Nat. Commun.">
        <title>The genome of broomcorn millet.</title>
        <authorList>
            <person name="Zou C."/>
            <person name="Miki D."/>
            <person name="Li D."/>
            <person name="Tang Q."/>
            <person name="Xiao L."/>
            <person name="Rajput S."/>
            <person name="Deng P."/>
            <person name="Jia W."/>
            <person name="Huang R."/>
            <person name="Zhang M."/>
            <person name="Sun Y."/>
            <person name="Hu J."/>
            <person name="Fu X."/>
            <person name="Schnable P.S."/>
            <person name="Li F."/>
            <person name="Zhang H."/>
            <person name="Feng B."/>
            <person name="Zhu X."/>
            <person name="Liu R."/>
            <person name="Schnable J.C."/>
            <person name="Zhu J.-K."/>
            <person name="Zhang H."/>
        </authorList>
    </citation>
    <scope>NUCLEOTIDE SEQUENCE [LARGE SCALE GENOMIC DNA]</scope>
</reference>
<dbReference type="NCBIfam" id="TIGR00458">
    <property type="entry name" value="aspS_nondisc"/>
    <property type="match status" value="1"/>
</dbReference>
<evidence type="ECO:0000256" key="6">
    <source>
        <dbReference type="ARBA" id="ARBA00022741"/>
    </source>
</evidence>
<dbReference type="InterPro" id="IPR002312">
    <property type="entry name" value="Asp/Asn-tRNA-synth_IIb"/>
</dbReference>
<comment type="caution">
    <text evidence="13">The sequence shown here is derived from an EMBL/GenBank/DDBJ whole genome shotgun (WGS) entry which is preliminary data.</text>
</comment>
<evidence type="ECO:0000256" key="1">
    <source>
        <dbReference type="ARBA" id="ARBA00004496"/>
    </source>
</evidence>
<organism evidence="13 14">
    <name type="scientific">Panicum miliaceum</name>
    <name type="common">Proso millet</name>
    <name type="synonym">Broomcorn millet</name>
    <dbReference type="NCBI Taxonomy" id="4540"/>
    <lineage>
        <taxon>Eukaryota</taxon>
        <taxon>Viridiplantae</taxon>
        <taxon>Streptophyta</taxon>
        <taxon>Embryophyta</taxon>
        <taxon>Tracheophyta</taxon>
        <taxon>Spermatophyta</taxon>
        <taxon>Magnoliopsida</taxon>
        <taxon>Liliopsida</taxon>
        <taxon>Poales</taxon>
        <taxon>Poaceae</taxon>
        <taxon>PACMAD clade</taxon>
        <taxon>Panicoideae</taxon>
        <taxon>Panicodae</taxon>
        <taxon>Paniceae</taxon>
        <taxon>Panicinae</taxon>
        <taxon>Panicum</taxon>
        <taxon>Panicum sect. Panicum</taxon>
    </lineage>
</organism>
<dbReference type="STRING" id="4540.A0A3L6STP3"/>
<evidence type="ECO:0000313" key="13">
    <source>
        <dbReference type="EMBL" id="RLN27733.1"/>
    </source>
</evidence>
<dbReference type="InterPro" id="IPR045864">
    <property type="entry name" value="aa-tRNA-synth_II/BPL/LPL"/>
</dbReference>
<dbReference type="GO" id="GO:0006422">
    <property type="term" value="P:aspartyl-tRNA aminoacylation"/>
    <property type="evidence" value="ECO:0007669"/>
    <property type="project" value="InterPro"/>
</dbReference>
<keyword evidence="4" id="KW-0963">Cytoplasm</keyword>
<evidence type="ECO:0000256" key="7">
    <source>
        <dbReference type="ARBA" id="ARBA00022840"/>
    </source>
</evidence>
<dbReference type="Pfam" id="PF00152">
    <property type="entry name" value="tRNA-synt_2"/>
    <property type="match status" value="1"/>
</dbReference>
<keyword evidence="6" id="KW-0547">Nucleotide-binding</keyword>
<evidence type="ECO:0000256" key="2">
    <source>
        <dbReference type="ARBA" id="ARBA00005312"/>
    </source>
</evidence>
<dbReference type="SUPFAM" id="SSF55681">
    <property type="entry name" value="Class II aaRS and biotin synthetases"/>
    <property type="match status" value="1"/>
</dbReference>
<dbReference type="SUPFAM" id="SSF50249">
    <property type="entry name" value="Nucleic acid-binding proteins"/>
    <property type="match status" value="1"/>
</dbReference>
<dbReference type="PANTHER" id="PTHR43450:SF6">
    <property type="entry name" value="ASPARTATE--TRNA LIGASE"/>
    <property type="match status" value="1"/>
</dbReference>
<dbReference type="PANTHER" id="PTHR43450">
    <property type="entry name" value="ASPARTYL-TRNA SYNTHETASE"/>
    <property type="match status" value="1"/>
</dbReference>
<evidence type="ECO:0000256" key="8">
    <source>
        <dbReference type="ARBA" id="ARBA00022917"/>
    </source>
</evidence>
<dbReference type="PROSITE" id="PS50862">
    <property type="entry name" value="AA_TRNA_LIGASE_II"/>
    <property type="match status" value="1"/>
</dbReference>
<dbReference type="EMBL" id="PQIB02000003">
    <property type="protein sequence ID" value="RLN27733.1"/>
    <property type="molecule type" value="Genomic_DNA"/>
</dbReference>
<dbReference type="GO" id="GO:0005524">
    <property type="term" value="F:ATP binding"/>
    <property type="evidence" value="ECO:0007669"/>
    <property type="project" value="UniProtKB-KW"/>
</dbReference>
<evidence type="ECO:0000256" key="9">
    <source>
        <dbReference type="ARBA" id="ARBA00023146"/>
    </source>
</evidence>
<dbReference type="PRINTS" id="PR01042">
    <property type="entry name" value="TRNASYNTHASP"/>
</dbReference>
<feature type="region of interest" description="Disordered" evidence="11">
    <location>
        <begin position="1"/>
        <end position="56"/>
    </location>
</feature>
<dbReference type="InterPro" id="IPR012340">
    <property type="entry name" value="NA-bd_OB-fold"/>
</dbReference>
<feature type="domain" description="Aminoacyl-transfer RNA synthetases class-II family profile" evidence="12">
    <location>
        <begin position="236"/>
        <end position="533"/>
    </location>
</feature>
<evidence type="ECO:0000256" key="5">
    <source>
        <dbReference type="ARBA" id="ARBA00022598"/>
    </source>
</evidence>
<dbReference type="GO" id="GO:0017101">
    <property type="term" value="C:aminoacyl-tRNA synthetase multienzyme complex"/>
    <property type="evidence" value="ECO:0007669"/>
    <property type="project" value="TreeGrafter"/>
</dbReference>
<keyword evidence="7" id="KW-0067">ATP-binding</keyword>
<evidence type="ECO:0000313" key="14">
    <source>
        <dbReference type="Proteomes" id="UP000275267"/>
    </source>
</evidence>
<dbReference type="OrthoDB" id="372395at2759"/>
<evidence type="ECO:0000256" key="11">
    <source>
        <dbReference type="SAM" id="MobiDB-lite"/>
    </source>
</evidence>
<protein>
    <recommendedName>
        <fullName evidence="3">aspartate--tRNA ligase</fullName>
        <ecNumber evidence="3">6.1.1.12</ecNumber>
    </recommendedName>
</protein>
<comment type="subcellular location">
    <subcellularLocation>
        <location evidence="1">Cytoplasm</location>
    </subcellularLocation>
</comment>
<dbReference type="InterPro" id="IPR004523">
    <property type="entry name" value="Asp-tRNA_synthase_2"/>
</dbReference>
<dbReference type="Proteomes" id="UP000275267">
    <property type="component" value="Unassembled WGS sequence"/>
</dbReference>
<dbReference type="Gene3D" id="2.40.50.140">
    <property type="entry name" value="Nucleic acid-binding proteins"/>
    <property type="match status" value="1"/>
</dbReference>
<name>A0A3L6STP3_PANMI</name>
<dbReference type="GO" id="GO:0003723">
    <property type="term" value="F:RNA binding"/>
    <property type="evidence" value="ECO:0007669"/>
    <property type="project" value="TreeGrafter"/>
</dbReference>
<dbReference type="CDD" id="cd00776">
    <property type="entry name" value="AsxRS_core"/>
    <property type="match status" value="1"/>
</dbReference>
<dbReference type="FunFam" id="3.30.930.10:FF:000038">
    <property type="entry name" value="Aspartate--tRNA ligase"/>
    <property type="match status" value="1"/>
</dbReference>
<keyword evidence="14" id="KW-1185">Reference proteome</keyword>
<dbReference type="Gene3D" id="3.30.930.10">
    <property type="entry name" value="Bira Bifunctional Protein, Domain 2"/>
    <property type="match status" value="1"/>
</dbReference>
<keyword evidence="8" id="KW-0648">Protein biosynthesis</keyword>
<feature type="compositionally biased region" description="Basic and acidic residues" evidence="11">
    <location>
        <begin position="22"/>
        <end position="35"/>
    </location>
</feature>
<evidence type="ECO:0000256" key="10">
    <source>
        <dbReference type="ARBA" id="ARBA00047904"/>
    </source>
</evidence>
<comment type="similarity">
    <text evidence="2">Belongs to the class-II aminoacyl-tRNA synthetase family. Type 2 subfamily.</text>
</comment>
<dbReference type="GO" id="GO:0005829">
    <property type="term" value="C:cytosol"/>
    <property type="evidence" value="ECO:0007669"/>
    <property type="project" value="TreeGrafter"/>
</dbReference>
<dbReference type="CDD" id="cd04320">
    <property type="entry name" value="AspRS_cyto_N"/>
    <property type="match status" value="1"/>
</dbReference>
<keyword evidence="9" id="KW-0030">Aminoacyl-tRNA synthetase</keyword>
<dbReference type="HAMAP" id="MF_02075">
    <property type="entry name" value="Asp_tRNA_synth_type2"/>
    <property type="match status" value="1"/>
</dbReference>
<accession>A0A3L6STP3</accession>
<gene>
    <name evidence="13" type="ORF">C2845_PM05G16080</name>
</gene>
<keyword evidence="5" id="KW-0436">Ligase</keyword>
<evidence type="ECO:0000256" key="4">
    <source>
        <dbReference type="ARBA" id="ARBA00022490"/>
    </source>
</evidence>
<dbReference type="InterPro" id="IPR004364">
    <property type="entry name" value="Aa-tRNA-synt_II"/>
</dbReference>
<dbReference type="GO" id="GO:0004815">
    <property type="term" value="F:aspartate-tRNA ligase activity"/>
    <property type="evidence" value="ECO:0007669"/>
    <property type="project" value="UniProtKB-EC"/>
</dbReference>
<dbReference type="AlphaFoldDB" id="A0A3L6STP3"/>
<sequence>MSAPEAPLLPPAAATISKKQRNKDARKAAKAEKAAQRQQQHQQQPTSGSEAEAEEADPFAASYGDVPDEEVQSTAVSGRSWTDVGALRAAAIGRSVLLRGAARSVAAHGSRLAFLVLRQGMDTVQCVVHAGPSVGPGMVRFAAALAAESVVDVEGVVAAPRDPVLRATARHVEVRVTSIRCVARASRSLPFSLDDAAAEAEAELEGPGTGRASVGQDTRFNHRAFDLRTPASQAIFRIQCQVENKFREFLLSKGFVGIHTPKLNAGASEGGASVFKLRYNGQPACLAQSPQLHEQMAISGGFGRVFEVGPVFRAENSKTPKHLCEFSGLDAEMEIKEHYFEVCNVIDGLLVAIFEHLNENCRRELEEINKQFPFEPLKEAGTEVEPMGDLNTESERKLGQLVKEKYGADFFILHRYPLAVRPFYTMPCYDNGAYSNSFDVFIRAKETFADATTGQEIISGAQRIHRPDLLAKRAAECGVDVSTISDYIESFRYGTPPHGGFGVGLERVVMLFCALKNIRMASLFPRDPQRLRPQPPPPPPHLLRSRRALVVRYSDCPVCRTLYDRFSPCLVP</sequence>